<proteinExistence type="predicted"/>
<evidence type="ECO:0000313" key="1">
    <source>
        <dbReference type="EMBL" id="SFR57862.1"/>
    </source>
</evidence>
<keyword evidence="2" id="KW-1185">Reference proteome</keyword>
<gene>
    <name evidence="1" type="ORF">SAMN04488002_3428</name>
</gene>
<organism evidence="1 2">
    <name type="scientific">Litoreibacter janthinus</name>
    <dbReference type="NCBI Taxonomy" id="670154"/>
    <lineage>
        <taxon>Bacteria</taxon>
        <taxon>Pseudomonadati</taxon>
        <taxon>Pseudomonadota</taxon>
        <taxon>Alphaproteobacteria</taxon>
        <taxon>Rhodobacterales</taxon>
        <taxon>Roseobacteraceae</taxon>
        <taxon>Litoreibacter</taxon>
    </lineage>
</organism>
<evidence type="ECO:0000313" key="2">
    <source>
        <dbReference type="Proteomes" id="UP000199658"/>
    </source>
</evidence>
<reference evidence="2" key="1">
    <citation type="submission" date="2016-10" db="EMBL/GenBank/DDBJ databases">
        <authorList>
            <person name="Varghese N."/>
            <person name="Submissions S."/>
        </authorList>
    </citation>
    <scope>NUCLEOTIDE SEQUENCE [LARGE SCALE GENOMIC DNA]</scope>
    <source>
        <strain evidence="2">DSM 26921</strain>
    </source>
</reference>
<dbReference type="EMBL" id="FOYO01000001">
    <property type="protein sequence ID" value="SFR57862.1"/>
    <property type="molecule type" value="Genomic_DNA"/>
</dbReference>
<name>A0A1I6HTT0_9RHOB</name>
<protein>
    <submittedName>
        <fullName evidence="1">Uncharacterized protein</fullName>
    </submittedName>
</protein>
<dbReference type="Proteomes" id="UP000199658">
    <property type="component" value="Unassembled WGS sequence"/>
</dbReference>
<accession>A0A1I6HTT0</accession>
<sequence length="55" mass="6379">MTKYKLSPGDWAASLGERFGHFWQTIWDHPANSELREKCKSAETLMPNLDVEIRS</sequence>
<dbReference type="AlphaFoldDB" id="A0A1I6HTT0"/>